<dbReference type="SUPFAM" id="SSF58113">
    <property type="entry name" value="Apolipoprotein A-I"/>
    <property type="match status" value="1"/>
</dbReference>
<organism evidence="2 3">
    <name type="scientific">Actinophytocola xinjiangensis</name>
    <dbReference type="NCBI Taxonomy" id="485602"/>
    <lineage>
        <taxon>Bacteria</taxon>
        <taxon>Bacillati</taxon>
        <taxon>Actinomycetota</taxon>
        <taxon>Actinomycetes</taxon>
        <taxon>Pseudonocardiales</taxon>
        <taxon>Pseudonocardiaceae</taxon>
    </lineage>
</organism>
<comment type="caution">
    <text evidence="2">The sequence shown here is derived from an EMBL/GenBank/DDBJ whole genome shotgun (WGS) entry which is preliminary data.</text>
</comment>
<accession>A0A7Z0WEA2</accession>
<keyword evidence="3" id="KW-1185">Reference proteome</keyword>
<dbReference type="AlphaFoldDB" id="A0A7Z0WEA2"/>
<protein>
    <submittedName>
        <fullName evidence="2">Uncharacterized protein</fullName>
    </submittedName>
</protein>
<reference evidence="2 3" key="1">
    <citation type="submission" date="2016-12" db="EMBL/GenBank/DDBJ databases">
        <title>The draft genome sequence of Actinophytocola xinjiangensis.</title>
        <authorList>
            <person name="Wang W."/>
            <person name="Yuan L."/>
        </authorList>
    </citation>
    <scope>NUCLEOTIDE SEQUENCE [LARGE SCALE GENOMIC DNA]</scope>
    <source>
        <strain evidence="2 3">CGMCC 4.4663</strain>
    </source>
</reference>
<dbReference type="Proteomes" id="UP000185696">
    <property type="component" value="Unassembled WGS sequence"/>
</dbReference>
<proteinExistence type="predicted"/>
<feature type="region of interest" description="Disordered" evidence="1">
    <location>
        <begin position="145"/>
        <end position="169"/>
    </location>
</feature>
<sequence length="169" mass="19156">MREVLDEVPMGDRDRQIVASAIGEIEAHWQTQHRERYDQAVATRDEQHQQVMSSAQEFRSRVDDVADAVRSGRMPAAEARAWVRDAMGELKRYAEQHDGITQADEHLTAFEALTPEAYQEQLYARMPTLEQAAPTLAAKVDEYLTAHPRGTRGPQPEGPMALNRHPGRR</sequence>
<gene>
    <name evidence="2" type="ORF">BLA60_39485</name>
</gene>
<name>A0A7Z0WEA2_9PSEU</name>
<evidence type="ECO:0000313" key="2">
    <source>
        <dbReference type="EMBL" id="OLF04706.1"/>
    </source>
</evidence>
<dbReference type="EMBL" id="MSIF01000039">
    <property type="protein sequence ID" value="OLF04706.1"/>
    <property type="molecule type" value="Genomic_DNA"/>
</dbReference>
<evidence type="ECO:0000313" key="3">
    <source>
        <dbReference type="Proteomes" id="UP000185696"/>
    </source>
</evidence>
<evidence type="ECO:0000256" key="1">
    <source>
        <dbReference type="SAM" id="MobiDB-lite"/>
    </source>
</evidence>